<dbReference type="GO" id="GO:0004553">
    <property type="term" value="F:hydrolase activity, hydrolyzing O-glycosyl compounds"/>
    <property type="evidence" value="ECO:0007669"/>
    <property type="project" value="InterPro"/>
</dbReference>
<dbReference type="STRING" id="1513271.XM47_09620"/>
<sequence length="383" mass="43959">MNNTSNHKQSSPLTDEFIQQIKSKNYIALTPDEKRKLVLAHQVAFQALDEKIRDPFITKGPDNFYYLTGTTAGSHWGDTVGVRLWRSKDLANWQDLGFVWQLNKEGKAQNSWHHTKPVKRPDFINPVAIWAPEIHYMKGTWWIPHCINGGGHGLLKSKTGLVQGPYEALPAMMDKLIDAHLFKEGEDIYYAWQADYIAKMNSDMTALAEPATKLQHNGKHEMAYEGILIIKFGDKYLHIGSGRYGYEPSDSYDLFYAVSNNLKGPYGKRRMMIKNAGHGNIFKGPNGKWWSTAFDHEYTTKFDQKNKWSLWLVPIDIKETEKDIIVDVKDARFTPTPIDQYFIDRLSVTGKPKAWHGIAPWTKPNELEAAKTQKAKHKKLQMH</sequence>
<gene>
    <name evidence="5" type="ORF">XM47_09620</name>
</gene>
<dbReference type="CDD" id="cd08986">
    <property type="entry name" value="GH43-like"/>
    <property type="match status" value="1"/>
</dbReference>
<evidence type="ECO:0000313" key="6">
    <source>
        <dbReference type="Proteomes" id="UP000037600"/>
    </source>
</evidence>
<comment type="similarity">
    <text evidence="1 4">Belongs to the glycosyl hydrolase 43 family.</text>
</comment>
<proteinExistence type="inferred from homology"/>
<dbReference type="InterPro" id="IPR006710">
    <property type="entry name" value="Glyco_hydro_43"/>
</dbReference>
<dbReference type="RefSeq" id="WP_048692042.1">
    <property type="nucleotide sequence ID" value="NZ_KQ130489.1"/>
</dbReference>
<dbReference type="InterPro" id="IPR051795">
    <property type="entry name" value="Glycosyl_Hydrlase_43"/>
</dbReference>
<dbReference type="PANTHER" id="PTHR42812">
    <property type="entry name" value="BETA-XYLOSIDASE"/>
    <property type="match status" value="1"/>
</dbReference>
<evidence type="ECO:0008006" key="7">
    <source>
        <dbReference type="Google" id="ProtNLM"/>
    </source>
</evidence>
<evidence type="ECO:0000313" key="5">
    <source>
        <dbReference type="EMBL" id="KMT65283.1"/>
    </source>
</evidence>
<dbReference type="AlphaFoldDB" id="A0A0J8GX46"/>
<evidence type="ECO:0000256" key="3">
    <source>
        <dbReference type="ARBA" id="ARBA00023295"/>
    </source>
</evidence>
<dbReference type="SUPFAM" id="SSF75005">
    <property type="entry name" value="Arabinanase/levansucrase/invertase"/>
    <property type="match status" value="1"/>
</dbReference>
<dbReference type="Pfam" id="PF04616">
    <property type="entry name" value="Glyco_hydro_43"/>
    <property type="match status" value="1"/>
</dbReference>
<dbReference type="InterPro" id="IPR023296">
    <property type="entry name" value="Glyco_hydro_beta-prop_sf"/>
</dbReference>
<keyword evidence="2 4" id="KW-0378">Hydrolase</keyword>
<dbReference type="Proteomes" id="UP000037600">
    <property type="component" value="Unassembled WGS sequence"/>
</dbReference>
<accession>A0A0J8GX46</accession>
<dbReference type="PANTHER" id="PTHR42812:SF14">
    <property type="entry name" value="SECRETED PROTEIN"/>
    <property type="match status" value="1"/>
</dbReference>
<evidence type="ECO:0000256" key="2">
    <source>
        <dbReference type="ARBA" id="ARBA00022801"/>
    </source>
</evidence>
<keyword evidence="3 4" id="KW-0326">Glycosidase</keyword>
<organism evidence="5 6">
    <name type="scientific">Catenovulum maritimum</name>
    <dbReference type="NCBI Taxonomy" id="1513271"/>
    <lineage>
        <taxon>Bacteria</taxon>
        <taxon>Pseudomonadati</taxon>
        <taxon>Pseudomonadota</taxon>
        <taxon>Gammaproteobacteria</taxon>
        <taxon>Alteromonadales</taxon>
        <taxon>Alteromonadaceae</taxon>
        <taxon>Catenovulum</taxon>
    </lineage>
</organism>
<evidence type="ECO:0000256" key="1">
    <source>
        <dbReference type="ARBA" id="ARBA00009865"/>
    </source>
</evidence>
<reference evidence="5 6" key="1">
    <citation type="submission" date="2015-04" db="EMBL/GenBank/DDBJ databases">
        <title>Draft Genome Sequence of the Novel Agar-Digesting Marine Bacterium Q1.</title>
        <authorList>
            <person name="Li Y."/>
            <person name="Li D."/>
            <person name="Chen G."/>
            <person name="Du Z."/>
        </authorList>
    </citation>
    <scope>NUCLEOTIDE SEQUENCE [LARGE SCALE GENOMIC DNA]</scope>
    <source>
        <strain evidence="5 6">Q1</strain>
    </source>
</reference>
<dbReference type="Gene3D" id="2.115.10.20">
    <property type="entry name" value="Glycosyl hydrolase domain, family 43"/>
    <property type="match status" value="1"/>
</dbReference>
<protein>
    <recommendedName>
        <fullName evidence="7">Beta-xylosidase</fullName>
    </recommendedName>
</protein>
<evidence type="ECO:0000256" key="4">
    <source>
        <dbReference type="RuleBase" id="RU361187"/>
    </source>
</evidence>
<dbReference type="EMBL" id="LAZL01000012">
    <property type="protein sequence ID" value="KMT65283.1"/>
    <property type="molecule type" value="Genomic_DNA"/>
</dbReference>
<keyword evidence="6" id="KW-1185">Reference proteome</keyword>
<comment type="caution">
    <text evidence="5">The sequence shown here is derived from an EMBL/GenBank/DDBJ whole genome shotgun (WGS) entry which is preliminary data.</text>
</comment>
<dbReference type="GO" id="GO:0005975">
    <property type="term" value="P:carbohydrate metabolic process"/>
    <property type="evidence" value="ECO:0007669"/>
    <property type="project" value="InterPro"/>
</dbReference>
<name>A0A0J8GX46_9ALTE</name>